<feature type="transmembrane region" description="Helical" evidence="1">
    <location>
        <begin position="195"/>
        <end position="219"/>
    </location>
</feature>
<gene>
    <name evidence="2" type="ORF">ACFO9K_23040</name>
</gene>
<evidence type="ECO:0000313" key="3">
    <source>
        <dbReference type="Proteomes" id="UP001595945"/>
    </source>
</evidence>
<keyword evidence="1" id="KW-0472">Membrane</keyword>
<sequence length="328" mass="34618">MTDPPTEVGATVANDLFDKYVLPKVALAVILTASLVGTWVTGRLADQTAVVVTLAKWSYLVSLGVLTGGLVWKHLFVRPQDLGTDASEYCAEMYSRFDSVATVAVVVLASSGPFVLAKYASSLGTSLLVVTLGVLSSLWVGTTVVTVRRSTSVDEQFRSQSGLLTMALALAVVVVTALAEVSLRGFDPMAAAVRVLHLLAFAAWIGGAVWNIFVAVPTGQRHPTTDVVQAAGEQLERFRWAVRFIIPTLFLTGLYQAVDAFGVSVGNYLGNPVGLAVLAKIGCIGLLVVIFKLCPMWRACSPIDGVCELEDLGNGRPSGGSAEGEADD</sequence>
<dbReference type="EMBL" id="JBHSHT010000005">
    <property type="protein sequence ID" value="MFC4827122.1"/>
    <property type="molecule type" value="Genomic_DNA"/>
</dbReference>
<feature type="transmembrane region" description="Helical" evidence="1">
    <location>
        <begin position="273"/>
        <end position="291"/>
    </location>
</feature>
<keyword evidence="1" id="KW-0812">Transmembrane</keyword>
<name>A0ABD5Q8S1_9EURY</name>
<feature type="transmembrane region" description="Helical" evidence="1">
    <location>
        <begin position="25"/>
        <end position="45"/>
    </location>
</feature>
<dbReference type="AlphaFoldDB" id="A0ABD5Q8S1"/>
<comment type="caution">
    <text evidence="2">The sequence shown here is derived from an EMBL/GenBank/DDBJ whole genome shotgun (WGS) entry which is preliminary data.</text>
</comment>
<proteinExistence type="predicted"/>
<feature type="transmembrane region" description="Helical" evidence="1">
    <location>
        <begin position="57"/>
        <end position="76"/>
    </location>
</feature>
<feature type="transmembrane region" description="Helical" evidence="1">
    <location>
        <begin position="123"/>
        <end position="142"/>
    </location>
</feature>
<feature type="transmembrane region" description="Helical" evidence="1">
    <location>
        <begin position="163"/>
        <end position="183"/>
    </location>
</feature>
<dbReference type="Proteomes" id="UP001595945">
    <property type="component" value="Unassembled WGS sequence"/>
</dbReference>
<dbReference type="GeneID" id="73047652"/>
<reference evidence="2 3" key="1">
    <citation type="journal article" date="2019" name="Int. J. Syst. Evol. Microbiol.">
        <title>The Global Catalogue of Microorganisms (GCM) 10K type strain sequencing project: providing services to taxonomists for standard genome sequencing and annotation.</title>
        <authorList>
            <consortium name="The Broad Institute Genomics Platform"/>
            <consortium name="The Broad Institute Genome Sequencing Center for Infectious Disease"/>
            <person name="Wu L."/>
            <person name="Ma J."/>
        </authorList>
    </citation>
    <scope>NUCLEOTIDE SEQUENCE [LARGE SCALE GENOMIC DNA]</scope>
    <source>
        <strain evidence="2 3">XZYJ18</strain>
    </source>
</reference>
<keyword evidence="3" id="KW-1185">Reference proteome</keyword>
<evidence type="ECO:0000313" key="2">
    <source>
        <dbReference type="EMBL" id="MFC4827122.1"/>
    </source>
</evidence>
<dbReference type="RefSeq" id="WP_254270565.1">
    <property type="nucleotide sequence ID" value="NZ_CP100402.1"/>
</dbReference>
<evidence type="ECO:0000256" key="1">
    <source>
        <dbReference type="SAM" id="Phobius"/>
    </source>
</evidence>
<protein>
    <submittedName>
        <fullName evidence="2">Uncharacterized protein</fullName>
    </submittedName>
</protein>
<accession>A0ABD5Q8S1</accession>
<keyword evidence="1" id="KW-1133">Transmembrane helix</keyword>
<feature type="transmembrane region" description="Helical" evidence="1">
    <location>
        <begin position="240"/>
        <end position="258"/>
    </location>
</feature>
<organism evidence="2 3">
    <name type="scientific">Halorussus aquaticus</name>
    <dbReference type="NCBI Taxonomy" id="2953748"/>
    <lineage>
        <taxon>Archaea</taxon>
        <taxon>Methanobacteriati</taxon>
        <taxon>Methanobacteriota</taxon>
        <taxon>Stenosarchaea group</taxon>
        <taxon>Halobacteria</taxon>
        <taxon>Halobacteriales</taxon>
        <taxon>Haladaptataceae</taxon>
        <taxon>Halorussus</taxon>
    </lineage>
</organism>